<comment type="cofactor">
    <cofactor evidence="1">
        <name>Zn(2+)</name>
        <dbReference type="ChEBI" id="CHEBI:29105"/>
    </cofactor>
</comment>
<evidence type="ECO:0000313" key="5">
    <source>
        <dbReference type="EnsemblProtists" id="EOD14331"/>
    </source>
</evidence>
<protein>
    <recommendedName>
        <fullName evidence="7">Creatinine amidohydrolase</fullName>
    </recommendedName>
</protein>
<dbReference type="Pfam" id="PF02633">
    <property type="entry name" value="Creatininase"/>
    <property type="match status" value="1"/>
</dbReference>
<dbReference type="Proteomes" id="UP000013827">
    <property type="component" value="Unassembled WGS sequence"/>
</dbReference>
<dbReference type="GeneID" id="17260533"/>
<name>A0A0D3ISU6_EMIH1</name>
<dbReference type="GO" id="GO:0016811">
    <property type="term" value="F:hydrolase activity, acting on carbon-nitrogen (but not peptide) bonds, in linear amides"/>
    <property type="evidence" value="ECO:0007669"/>
    <property type="project" value="TreeGrafter"/>
</dbReference>
<dbReference type="InterPro" id="IPR003785">
    <property type="entry name" value="Creatininase/forma_Hydrolase"/>
</dbReference>
<evidence type="ECO:0000256" key="1">
    <source>
        <dbReference type="ARBA" id="ARBA00001947"/>
    </source>
</evidence>
<evidence type="ECO:0000256" key="4">
    <source>
        <dbReference type="ARBA" id="ARBA00022833"/>
    </source>
</evidence>
<evidence type="ECO:0000256" key="3">
    <source>
        <dbReference type="ARBA" id="ARBA00022801"/>
    </source>
</evidence>
<dbReference type="HOGENOM" id="CLU_055029_0_0_1"/>
<evidence type="ECO:0000313" key="6">
    <source>
        <dbReference type="Proteomes" id="UP000013827"/>
    </source>
</evidence>
<organism evidence="5 6">
    <name type="scientific">Emiliania huxleyi (strain CCMP1516)</name>
    <dbReference type="NCBI Taxonomy" id="280463"/>
    <lineage>
        <taxon>Eukaryota</taxon>
        <taxon>Haptista</taxon>
        <taxon>Haptophyta</taxon>
        <taxon>Prymnesiophyceae</taxon>
        <taxon>Isochrysidales</taxon>
        <taxon>Noelaerhabdaceae</taxon>
        <taxon>Emiliania</taxon>
    </lineage>
</organism>
<dbReference type="AlphaFoldDB" id="A0A0D3ISU6"/>
<keyword evidence="3" id="KW-0378">Hydrolase</keyword>
<dbReference type="Gene3D" id="3.40.50.10310">
    <property type="entry name" value="Creatininase"/>
    <property type="match status" value="1"/>
</dbReference>
<dbReference type="GO" id="GO:0046872">
    <property type="term" value="F:metal ion binding"/>
    <property type="evidence" value="ECO:0007669"/>
    <property type="project" value="UniProtKB-KW"/>
</dbReference>
<dbReference type="KEGG" id="ehx:EMIHUDRAFT_211730"/>
<sequence>MHNADLLHRALAALPEEALVLAMPPLDVGVSCEHAGFACTLEAMSPRFAGTLELSAETAAAAWCELGACVARVGIRKLVLYNSHGGNHALAEVVARRLRKRHGMLTVLAMNLGASMAPGSACANLFPEDEMRYGLHGGALETSLMLHLRPQLVSTSAAKDFASRAAEQPKDAALQLHAPGFATKTGWLSQDLNAHGVVGAAATLSSAEKGATLARECVESLRKLLVEVHAADVDELLSERPLFPPQGDAGGELR</sequence>
<dbReference type="SUPFAM" id="SSF102215">
    <property type="entry name" value="Creatininase"/>
    <property type="match status" value="1"/>
</dbReference>
<keyword evidence="4" id="KW-0862">Zinc</keyword>
<dbReference type="GO" id="GO:0009231">
    <property type="term" value="P:riboflavin biosynthetic process"/>
    <property type="evidence" value="ECO:0007669"/>
    <property type="project" value="TreeGrafter"/>
</dbReference>
<proteinExistence type="predicted"/>
<evidence type="ECO:0000256" key="2">
    <source>
        <dbReference type="ARBA" id="ARBA00022723"/>
    </source>
</evidence>
<keyword evidence="2" id="KW-0479">Metal-binding</keyword>
<keyword evidence="6" id="KW-1185">Reference proteome</keyword>
<dbReference type="EnsemblProtists" id="EOD14331">
    <property type="protein sequence ID" value="EOD14331"/>
    <property type="gene ID" value="EMIHUDRAFT_211730"/>
</dbReference>
<reference evidence="6" key="1">
    <citation type="journal article" date="2013" name="Nature">
        <title>Pan genome of the phytoplankton Emiliania underpins its global distribution.</title>
        <authorList>
            <person name="Read B.A."/>
            <person name="Kegel J."/>
            <person name="Klute M.J."/>
            <person name="Kuo A."/>
            <person name="Lefebvre S.C."/>
            <person name="Maumus F."/>
            <person name="Mayer C."/>
            <person name="Miller J."/>
            <person name="Monier A."/>
            <person name="Salamov A."/>
            <person name="Young J."/>
            <person name="Aguilar M."/>
            <person name="Claverie J.M."/>
            <person name="Frickenhaus S."/>
            <person name="Gonzalez K."/>
            <person name="Herman E.K."/>
            <person name="Lin Y.C."/>
            <person name="Napier J."/>
            <person name="Ogata H."/>
            <person name="Sarno A.F."/>
            <person name="Shmutz J."/>
            <person name="Schroeder D."/>
            <person name="de Vargas C."/>
            <person name="Verret F."/>
            <person name="von Dassow P."/>
            <person name="Valentin K."/>
            <person name="Van de Peer Y."/>
            <person name="Wheeler G."/>
            <person name="Dacks J.B."/>
            <person name="Delwiche C.F."/>
            <person name="Dyhrman S.T."/>
            <person name="Glockner G."/>
            <person name="John U."/>
            <person name="Richards T."/>
            <person name="Worden A.Z."/>
            <person name="Zhang X."/>
            <person name="Grigoriev I.V."/>
            <person name="Allen A.E."/>
            <person name="Bidle K."/>
            <person name="Borodovsky M."/>
            <person name="Bowler C."/>
            <person name="Brownlee C."/>
            <person name="Cock J.M."/>
            <person name="Elias M."/>
            <person name="Gladyshev V.N."/>
            <person name="Groth M."/>
            <person name="Guda C."/>
            <person name="Hadaegh A."/>
            <person name="Iglesias-Rodriguez M.D."/>
            <person name="Jenkins J."/>
            <person name="Jones B.M."/>
            <person name="Lawson T."/>
            <person name="Leese F."/>
            <person name="Lindquist E."/>
            <person name="Lobanov A."/>
            <person name="Lomsadze A."/>
            <person name="Malik S.B."/>
            <person name="Marsh M.E."/>
            <person name="Mackinder L."/>
            <person name="Mock T."/>
            <person name="Mueller-Roeber B."/>
            <person name="Pagarete A."/>
            <person name="Parker M."/>
            <person name="Probert I."/>
            <person name="Quesneville H."/>
            <person name="Raines C."/>
            <person name="Rensing S.A."/>
            <person name="Riano-Pachon D.M."/>
            <person name="Richier S."/>
            <person name="Rokitta S."/>
            <person name="Shiraiwa Y."/>
            <person name="Soanes D.M."/>
            <person name="van der Giezen M."/>
            <person name="Wahlund T.M."/>
            <person name="Williams B."/>
            <person name="Wilson W."/>
            <person name="Wolfe G."/>
            <person name="Wurch L.L."/>
        </authorList>
    </citation>
    <scope>NUCLEOTIDE SEQUENCE</scope>
</reference>
<accession>A0A0D3ISU6</accession>
<dbReference type="RefSeq" id="XP_005766760.1">
    <property type="nucleotide sequence ID" value="XM_005766703.1"/>
</dbReference>
<dbReference type="InterPro" id="IPR024087">
    <property type="entry name" value="Creatininase-like_sf"/>
</dbReference>
<reference evidence="5" key="2">
    <citation type="submission" date="2024-10" db="UniProtKB">
        <authorList>
            <consortium name="EnsemblProtists"/>
        </authorList>
    </citation>
    <scope>IDENTIFICATION</scope>
</reference>
<dbReference type="PaxDb" id="2903-EOD14331"/>
<dbReference type="PANTHER" id="PTHR35005:SF1">
    <property type="entry name" value="2-AMINO-5-FORMYLAMINO-6-RIBOSYLAMINOPYRIMIDIN-4(3H)-ONE 5'-MONOPHOSPHATE DEFORMYLASE"/>
    <property type="match status" value="1"/>
</dbReference>
<evidence type="ECO:0008006" key="7">
    <source>
        <dbReference type="Google" id="ProtNLM"/>
    </source>
</evidence>
<dbReference type="PANTHER" id="PTHR35005">
    <property type="entry name" value="3-DEHYDRO-SCYLLO-INOSOSE HYDROLASE"/>
    <property type="match status" value="1"/>
</dbReference>